<evidence type="ECO:0000313" key="16">
    <source>
        <dbReference type="Proteomes" id="UP000007267"/>
    </source>
</evidence>
<evidence type="ECO:0000313" key="15">
    <source>
        <dbReference type="Ensembl" id="ENSPSIP00000011367.1"/>
    </source>
</evidence>
<sequence length="428" mass="46868">MPPSVSAQQSAYHLFSRPAEIKAFRKNLLAWYDRCKRDLPWRNLAASEPDANRRAYAVWVSEIMLQQTQVATVIDYYNRWMQKWPTLQALAGASLEDVNELWAGLGYYSRGKRLQEAARKVVSELGGQMPRTAEELQKLLPGVGRYTPPSRTGSSPVCRQATGVVDGNVIRVLCRVRCIGADSSSPAVTNRLWDLANALVDPARPGDFNQAVMELGATVCSPRAPLCTECPVKPHCRARGRVEKELEFASKRLLGKAAPKGPPVPDVEECGRCWLGILAACPARLPWPSPVESASRPLRPRRAPRLGPRALRAAGESGKCQQGALGFLANSPTVGRAAGALGGGANRRLWEPKDAALWEGRGQWQKTPARALPSGCLGLRHRGDLIRGLWQNGSWPQSRTAPGGRPCRWVTQAEFQKSAVSTAMKKVF</sequence>
<dbReference type="GO" id="GO:0046872">
    <property type="term" value="F:metal ion binding"/>
    <property type="evidence" value="ECO:0007669"/>
    <property type="project" value="UniProtKB-KW"/>
</dbReference>
<dbReference type="Proteomes" id="UP000007267">
    <property type="component" value="Unassembled WGS sequence"/>
</dbReference>
<keyword evidence="11" id="KW-0411">Iron-sulfur</keyword>
<dbReference type="GO" id="GO:0051539">
    <property type="term" value="F:4 iron, 4 sulfur cluster binding"/>
    <property type="evidence" value="ECO:0007669"/>
    <property type="project" value="UniProtKB-KW"/>
</dbReference>
<dbReference type="AlphaFoldDB" id="K7FTK7"/>
<dbReference type="FunFam" id="1.10.340.30:FF:000002">
    <property type="entry name" value="Adenine DNA glycosylase"/>
    <property type="match status" value="1"/>
</dbReference>
<dbReference type="EMBL" id="AGCU01047599">
    <property type="status" value="NOT_ANNOTATED_CDS"/>
    <property type="molecule type" value="Genomic_DNA"/>
</dbReference>
<dbReference type="EC" id="3.2.2.31" evidence="4"/>
<reference evidence="16" key="2">
    <citation type="journal article" date="2013" name="Nat. Genet.">
        <title>The draft genomes of soft-shell turtle and green sea turtle yield insights into the development and evolution of the turtle-specific body plan.</title>
        <authorList>
            <person name="Wang Z."/>
            <person name="Pascual-Anaya J."/>
            <person name="Zadissa A."/>
            <person name="Li W."/>
            <person name="Niimura Y."/>
            <person name="Huang Z."/>
            <person name="Li C."/>
            <person name="White S."/>
            <person name="Xiong Z."/>
            <person name="Fang D."/>
            <person name="Wang B."/>
            <person name="Ming Y."/>
            <person name="Chen Y."/>
            <person name="Zheng Y."/>
            <person name="Kuraku S."/>
            <person name="Pignatelli M."/>
            <person name="Herrero J."/>
            <person name="Beal K."/>
            <person name="Nozawa M."/>
            <person name="Li Q."/>
            <person name="Wang J."/>
            <person name="Zhang H."/>
            <person name="Yu L."/>
            <person name="Shigenobu S."/>
            <person name="Wang J."/>
            <person name="Liu J."/>
            <person name="Flicek P."/>
            <person name="Searle S."/>
            <person name="Wang J."/>
            <person name="Kuratani S."/>
            <person name="Yin Y."/>
            <person name="Aken B."/>
            <person name="Zhang G."/>
            <person name="Irie N."/>
        </authorList>
    </citation>
    <scope>NUCLEOTIDE SEQUENCE [LARGE SCALE GENOMIC DNA]</scope>
    <source>
        <strain evidence="16">Daiwa-1</strain>
    </source>
</reference>
<feature type="domain" description="HhH-GPD" evidence="14">
    <location>
        <begin position="64"/>
        <end position="218"/>
    </location>
</feature>
<dbReference type="Pfam" id="PF00730">
    <property type="entry name" value="HhH-GPD"/>
    <property type="match status" value="1"/>
</dbReference>
<keyword evidence="6" id="KW-0004">4Fe-4S</keyword>
<evidence type="ECO:0000256" key="6">
    <source>
        <dbReference type="ARBA" id="ARBA00022485"/>
    </source>
</evidence>
<dbReference type="GeneTree" id="ENSGT00510000047220"/>
<dbReference type="Ensembl" id="ENSPSIT00000011423.1">
    <property type="protein sequence ID" value="ENSPSIP00000011367.1"/>
    <property type="gene ID" value="ENSPSIG00000010238.1"/>
</dbReference>
<evidence type="ECO:0000256" key="11">
    <source>
        <dbReference type="ARBA" id="ARBA00023014"/>
    </source>
</evidence>
<evidence type="ECO:0000256" key="8">
    <source>
        <dbReference type="ARBA" id="ARBA00022763"/>
    </source>
</evidence>
<dbReference type="GO" id="GO:0005654">
    <property type="term" value="C:nucleoplasm"/>
    <property type="evidence" value="ECO:0007669"/>
    <property type="project" value="Ensembl"/>
</dbReference>
<dbReference type="GO" id="GO:0032357">
    <property type="term" value="F:oxidized purine DNA binding"/>
    <property type="evidence" value="ECO:0007669"/>
    <property type="project" value="TreeGrafter"/>
</dbReference>
<evidence type="ECO:0000256" key="10">
    <source>
        <dbReference type="ARBA" id="ARBA00023004"/>
    </source>
</evidence>
<evidence type="ECO:0000256" key="2">
    <source>
        <dbReference type="ARBA" id="ARBA00001966"/>
    </source>
</evidence>
<dbReference type="SMART" id="SM00525">
    <property type="entry name" value="FES"/>
    <property type="match status" value="1"/>
</dbReference>
<evidence type="ECO:0000256" key="4">
    <source>
        <dbReference type="ARBA" id="ARBA00012045"/>
    </source>
</evidence>
<dbReference type="GO" id="GO:0000701">
    <property type="term" value="F:purine-specific mismatch base pair DNA N-glycosylase activity"/>
    <property type="evidence" value="ECO:0007669"/>
    <property type="project" value="UniProtKB-EC"/>
</dbReference>
<keyword evidence="13" id="KW-0326">Glycosidase</keyword>
<dbReference type="GO" id="GO:0035485">
    <property type="term" value="F:adenine/guanine mispair binding"/>
    <property type="evidence" value="ECO:0007669"/>
    <property type="project" value="TreeGrafter"/>
</dbReference>
<gene>
    <name evidence="15" type="primary">MUTYH</name>
</gene>
<dbReference type="CDD" id="cd00056">
    <property type="entry name" value="ENDO3c"/>
    <property type="match status" value="1"/>
</dbReference>
<evidence type="ECO:0000256" key="7">
    <source>
        <dbReference type="ARBA" id="ARBA00022723"/>
    </source>
</evidence>
<comment type="cofactor">
    <cofactor evidence="2">
        <name>[4Fe-4S] cluster</name>
        <dbReference type="ChEBI" id="CHEBI:49883"/>
    </cofactor>
</comment>
<dbReference type="Gene3D" id="1.10.340.30">
    <property type="entry name" value="Hypothetical protein, domain 2"/>
    <property type="match status" value="1"/>
</dbReference>
<keyword evidence="16" id="KW-1185">Reference proteome</keyword>
<keyword evidence="9" id="KW-0378">Hydrolase</keyword>
<keyword evidence="8" id="KW-0227">DNA damage</keyword>
<dbReference type="InterPro" id="IPR044298">
    <property type="entry name" value="MIG/MutY"/>
</dbReference>
<dbReference type="GO" id="GO:0034039">
    <property type="term" value="F:8-oxo-7,8-dihydroguanine DNA N-glycosylase activity"/>
    <property type="evidence" value="ECO:0007669"/>
    <property type="project" value="TreeGrafter"/>
</dbReference>
<evidence type="ECO:0000256" key="9">
    <source>
        <dbReference type="ARBA" id="ARBA00022801"/>
    </source>
</evidence>
<dbReference type="InterPro" id="IPR003265">
    <property type="entry name" value="HhH-GPD_domain"/>
</dbReference>
<evidence type="ECO:0000256" key="13">
    <source>
        <dbReference type="ARBA" id="ARBA00023295"/>
    </source>
</evidence>
<dbReference type="InterPro" id="IPR011257">
    <property type="entry name" value="DNA_glycosylase"/>
</dbReference>
<dbReference type="HOGENOM" id="CLU_012862_0_0_1"/>
<dbReference type="FunFam" id="1.10.1670.10:FF:000002">
    <property type="entry name" value="Adenine DNA glycosylase"/>
    <property type="match status" value="1"/>
</dbReference>
<dbReference type="EMBL" id="AGCU01047596">
    <property type="status" value="NOT_ANNOTATED_CDS"/>
    <property type="molecule type" value="Genomic_DNA"/>
</dbReference>
<dbReference type="EMBL" id="AGCU01047598">
    <property type="status" value="NOT_ANNOTATED_CDS"/>
    <property type="molecule type" value="Genomic_DNA"/>
</dbReference>
<comment type="catalytic activity">
    <reaction evidence="1">
        <text>Hydrolyzes free adenine bases from 7,8-dihydro-8-oxoguanine:adenine mismatched double-stranded DNA, leaving an apurinic site.</text>
        <dbReference type="EC" id="3.2.2.31"/>
    </reaction>
</comment>
<dbReference type="eggNOG" id="KOG2457">
    <property type="taxonomic scope" value="Eukaryota"/>
</dbReference>
<reference evidence="15" key="4">
    <citation type="submission" date="2025-09" db="UniProtKB">
        <authorList>
            <consortium name="Ensembl"/>
        </authorList>
    </citation>
    <scope>IDENTIFICATION</scope>
</reference>
<dbReference type="GO" id="GO:0006284">
    <property type="term" value="P:base-excision repair"/>
    <property type="evidence" value="ECO:0007669"/>
    <property type="project" value="InterPro"/>
</dbReference>
<protein>
    <recommendedName>
        <fullName evidence="5">Adenine DNA glycosylase</fullName>
        <ecNumber evidence="4">3.2.2.31</ecNumber>
    </recommendedName>
</protein>
<reference evidence="16" key="1">
    <citation type="submission" date="2011-10" db="EMBL/GenBank/DDBJ databases">
        <authorList>
            <consortium name="Soft-shell Turtle Genome Consortium"/>
        </authorList>
    </citation>
    <scope>NUCLEOTIDE SEQUENCE [LARGE SCALE GENOMIC DNA]</scope>
    <source>
        <strain evidence="16">Daiwa-1</strain>
    </source>
</reference>
<comment type="similarity">
    <text evidence="3">Belongs to the Nth/MutY family.</text>
</comment>
<evidence type="ECO:0000256" key="5">
    <source>
        <dbReference type="ARBA" id="ARBA00022023"/>
    </source>
</evidence>
<dbReference type="STRING" id="13735.ENSPSIP00000011367"/>
<keyword evidence="12" id="KW-0234">DNA repair</keyword>
<dbReference type="GO" id="GO:0006298">
    <property type="term" value="P:mismatch repair"/>
    <property type="evidence" value="ECO:0007669"/>
    <property type="project" value="TreeGrafter"/>
</dbReference>
<evidence type="ECO:0000259" key="14">
    <source>
        <dbReference type="SMART" id="SM00478"/>
    </source>
</evidence>
<keyword evidence="10" id="KW-0408">Iron</keyword>
<dbReference type="GO" id="GO:0032407">
    <property type="term" value="F:MutSalpha complex binding"/>
    <property type="evidence" value="ECO:0007669"/>
    <property type="project" value="Ensembl"/>
</dbReference>
<evidence type="ECO:0000256" key="12">
    <source>
        <dbReference type="ARBA" id="ARBA00023204"/>
    </source>
</evidence>
<dbReference type="Gene3D" id="1.10.1670.10">
    <property type="entry name" value="Helix-hairpin-Helix base-excision DNA repair enzymes (C-terminal)"/>
    <property type="match status" value="1"/>
</dbReference>
<dbReference type="SUPFAM" id="SSF48150">
    <property type="entry name" value="DNA-glycosylase"/>
    <property type="match status" value="1"/>
</dbReference>
<reference evidence="15" key="3">
    <citation type="submission" date="2025-08" db="UniProtKB">
        <authorList>
            <consortium name="Ensembl"/>
        </authorList>
    </citation>
    <scope>IDENTIFICATION</scope>
</reference>
<evidence type="ECO:0000256" key="3">
    <source>
        <dbReference type="ARBA" id="ARBA00008343"/>
    </source>
</evidence>
<dbReference type="PANTHER" id="PTHR42944:SF1">
    <property type="entry name" value="ADENINE DNA GLYCOSYLASE"/>
    <property type="match status" value="1"/>
</dbReference>
<accession>K7FTK7</accession>
<evidence type="ECO:0000256" key="1">
    <source>
        <dbReference type="ARBA" id="ARBA00000843"/>
    </source>
</evidence>
<dbReference type="InterPro" id="IPR023170">
    <property type="entry name" value="HhH_base_excis_C"/>
</dbReference>
<organism evidence="15 16">
    <name type="scientific">Pelodiscus sinensis</name>
    <name type="common">Chinese softshell turtle</name>
    <name type="synonym">Trionyx sinensis</name>
    <dbReference type="NCBI Taxonomy" id="13735"/>
    <lineage>
        <taxon>Eukaryota</taxon>
        <taxon>Metazoa</taxon>
        <taxon>Chordata</taxon>
        <taxon>Craniata</taxon>
        <taxon>Vertebrata</taxon>
        <taxon>Euteleostomi</taxon>
        <taxon>Archelosauria</taxon>
        <taxon>Testudinata</taxon>
        <taxon>Testudines</taxon>
        <taxon>Cryptodira</taxon>
        <taxon>Trionychia</taxon>
        <taxon>Trionychidae</taxon>
        <taxon>Pelodiscus</taxon>
    </lineage>
</organism>
<dbReference type="GO" id="GO:0060546">
    <property type="term" value="P:negative regulation of necroptotic process"/>
    <property type="evidence" value="ECO:0007669"/>
    <property type="project" value="Ensembl"/>
</dbReference>
<dbReference type="EMBL" id="AGCU01047595">
    <property type="status" value="NOT_ANNOTATED_CDS"/>
    <property type="molecule type" value="Genomic_DNA"/>
</dbReference>
<dbReference type="PANTHER" id="PTHR42944">
    <property type="entry name" value="ADENINE DNA GLYCOSYLASE"/>
    <property type="match status" value="1"/>
</dbReference>
<dbReference type="InterPro" id="IPR003651">
    <property type="entry name" value="Endonuclease3_FeS-loop_motif"/>
</dbReference>
<name>K7FTK7_PELSI</name>
<keyword evidence="7" id="KW-0479">Metal-binding</keyword>
<dbReference type="EMBL" id="AGCU01047597">
    <property type="status" value="NOT_ANNOTATED_CDS"/>
    <property type="molecule type" value="Genomic_DNA"/>
</dbReference>
<proteinExistence type="inferred from homology"/>
<dbReference type="SMART" id="SM00478">
    <property type="entry name" value="ENDO3c"/>
    <property type="match status" value="1"/>
</dbReference>